<comment type="similarity">
    <text evidence="1">Belongs to the glycosyl hydrolase 39 family.</text>
</comment>
<dbReference type="InterPro" id="IPR049166">
    <property type="entry name" value="GH39_cat"/>
</dbReference>
<dbReference type="InterPro" id="IPR017853">
    <property type="entry name" value="GH"/>
</dbReference>
<evidence type="ECO:0000256" key="2">
    <source>
        <dbReference type="ARBA" id="ARBA00022801"/>
    </source>
</evidence>
<feature type="compositionally biased region" description="Basic and acidic residues" evidence="5">
    <location>
        <begin position="498"/>
        <end position="517"/>
    </location>
</feature>
<dbReference type="EC" id="3.2.1.37" evidence="7"/>
<dbReference type="Gene3D" id="2.60.40.10">
    <property type="entry name" value="Immunoglobulins"/>
    <property type="match status" value="1"/>
</dbReference>
<name>A0A7X5V9W6_9ACTN</name>
<dbReference type="InterPro" id="IPR000514">
    <property type="entry name" value="Glyco_hydro_39"/>
</dbReference>
<dbReference type="Proteomes" id="UP000555407">
    <property type="component" value="Unassembled WGS sequence"/>
</dbReference>
<dbReference type="GO" id="GO:0009044">
    <property type="term" value="F:xylan 1,4-beta-xylosidase activity"/>
    <property type="evidence" value="ECO:0007669"/>
    <property type="project" value="UniProtKB-EC"/>
</dbReference>
<sequence>MQHDAKADWARSDWMGRIALRSDEEREFAFPDLDPPKEVSAVGGVGQVTIDWSPVDGAVGYLILRGAGEHGPLEPVDHHSGDVLSIPSPPYVDTTCTPGTPYRYAVASVPEVTTHGRPSHTVGAVPLTADGEAPDVTVTVDVVAEGTELQTPWVPMIGSERLSQLLCKDRTGNHEIGVELEEALWRMHDEIGVRTVRAHAIFHDDTHVIDGAGYDFSVVDAIYDKLLAIGLRPVVELGFMPRELASDPTKTVFEYGAIISPPASYQAWHDLVRALVLHLVDRYGLEEVLTWDFEVWNEANLEVFWSGTKAEWLQLYDVSAAAVKSVDVRLAVGGPSSAAAGWVDDLLAHAKRHGTPVDFVSTHTYGSPPLDVRASLERHGYGDARILWTEWGVTPRHFNPINDSVFAGVFLLRGMRSAAGRIDALSYWVASDHFEELGRPPRFLHGGFGLQTVGGLAKPRYHAMTLLSRLGPVELPVSYDGDGAGSLIEAWASRESDSNSYRDRDRDRQDDRHGDRHGTRHGTRGGDRHGDRHGDRLAVLLWNLTLDQSKANGASELTRRIRLQLPGVNPSWEATATTLAIGVGDLATAAAGLPDWPTAEQLADLAERTWLVSTPLELRDGAVELTVPMPSAVLVELTPRRG</sequence>
<proteinExistence type="inferred from homology"/>
<keyword evidence="2 7" id="KW-0378">Hydrolase</keyword>
<dbReference type="SUPFAM" id="SSF51445">
    <property type="entry name" value="(Trans)glycosidases"/>
    <property type="match status" value="1"/>
</dbReference>
<dbReference type="AlphaFoldDB" id="A0A7X5V9W6"/>
<dbReference type="InterPro" id="IPR051923">
    <property type="entry name" value="Glycosyl_Hydrolase_39"/>
</dbReference>
<dbReference type="Gene3D" id="2.60.40.1500">
    <property type="entry name" value="Glycosyl hydrolase domain, family 39"/>
    <property type="match status" value="1"/>
</dbReference>
<feature type="region of interest" description="Disordered" evidence="5">
    <location>
        <begin position="498"/>
        <end position="531"/>
    </location>
</feature>
<dbReference type="RefSeq" id="WP_167207213.1">
    <property type="nucleotide sequence ID" value="NZ_JAASRO010000001.1"/>
</dbReference>
<evidence type="ECO:0000259" key="6">
    <source>
        <dbReference type="Pfam" id="PF01229"/>
    </source>
</evidence>
<evidence type="ECO:0000313" key="7">
    <source>
        <dbReference type="EMBL" id="NIK57252.1"/>
    </source>
</evidence>
<evidence type="ECO:0000256" key="5">
    <source>
        <dbReference type="SAM" id="MobiDB-lite"/>
    </source>
</evidence>
<evidence type="ECO:0000256" key="3">
    <source>
        <dbReference type="ARBA" id="ARBA00023295"/>
    </source>
</evidence>
<dbReference type="PANTHER" id="PTHR12631:SF10">
    <property type="entry name" value="BETA-XYLOSIDASE-LIKE PROTEIN-RELATED"/>
    <property type="match status" value="1"/>
</dbReference>
<evidence type="ECO:0000256" key="4">
    <source>
        <dbReference type="PIRSR" id="PIRSR600514-1"/>
    </source>
</evidence>
<feature type="active site" description="Proton donor" evidence="4">
    <location>
        <position position="298"/>
    </location>
</feature>
<dbReference type="SUPFAM" id="SSF49265">
    <property type="entry name" value="Fibronectin type III"/>
    <property type="match status" value="1"/>
</dbReference>
<feature type="domain" description="Glycosyl hydrolases family 39 N-terminal catalytic" evidence="6">
    <location>
        <begin position="138"/>
        <end position="474"/>
    </location>
</feature>
<dbReference type="EMBL" id="JAASRO010000001">
    <property type="protein sequence ID" value="NIK57252.1"/>
    <property type="molecule type" value="Genomic_DNA"/>
</dbReference>
<comment type="caution">
    <text evidence="7">The sequence shown here is derived from an EMBL/GenBank/DDBJ whole genome shotgun (WGS) entry which is preliminary data.</text>
</comment>
<dbReference type="Gene3D" id="3.20.20.80">
    <property type="entry name" value="Glycosidases"/>
    <property type="match status" value="1"/>
</dbReference>
<dbReference type="SUPFAM" id="SSF51011">
    <property type="entry name" value="Glycosyl hydrolase domain"/>
    <property type="match status" value="1"/>
</dbReference>
<dbReference type="InterPro" id="IPR013783">
    <property type="entry name" value="Ig-like_fold"/>
</dbReference>
<dbReference type="Pfam" id="PF01229">
    <property type="entry name" value="Glyco_hydro_39"/>
    <property type="match status" value="1"/>
</dbReference>
<evidence type="ECO:0000256" key="1">
    <source>
        <dbReference type="ARBA" id="ARBA00008875"/>
    </source>
</evidence>
<keyword evidence="8" id="KW-1185">Reference proteome</keyword>
<gene>
    <name evidence="7" type="ORF">BJY22_002969</name>
</gene>
<reference evidence="7 8" key="1">
    <citation type="submission" date="2020-03" db="EMBL/GenBank/DDBJ databases">
        <title>Sequencing the genomes of 1000 actinobacteria strains.</title>
        <authorList>
            <person name="Klenk H.-P."/>
        </authorList>
    </citation>
    <scope>NUCLEOTIDE SEQUENCE [LARGE SCALE GENOMIC DNA]</scope>
    <source>
        <strain evidence="7 8">DSM 45490</strain>
    </source>
</reference>
<dbReference type="PANTHER" id="PTHR12631">
    <property type="entry name" value="ALPHA-L-IDURONIDASE"/>
    <property type="match status" value="1"/>
</dbReference>
<organism evidence="7 8">
    <name type="scientific">Kribbella shirazensis</name>
    <dbReference type="NCBI Taxonomy" id="1105143"/>
    <lineage>
        <taxon>Bacteria</taxon>
        <taxon>Bacillati</taxon>
        <taxon>Actinomycetota</taxon>
        <taxon>Actinomycetes</taxon>
        <taxon>Propionibacteriales</taxon>
        <taxon>Kribbellaceae</taxon>
        <taxon>Kribbella</taxon>
    </lineage>
</organism>
<accession>A0A7X5V9W6</accession>
<dbReference type="PRINTS" id="PR00745">
    <property type="entry name" value="GLHYDRLASE39"/>
</dbReference>
<keyword evidence="3 7" id="KW-0326">Glycosidase</keyword>
<dbReference type="InterPro" id="IPR036116">
    <property type="entry name" value="FN3_sf"/>
</dbReference>
<dbReference type="GO" id="GO:0005975">
    <property type="term" value="P:carbohydrate metabolic process"/>
    <property type="evidence" value="ECO:0007669"/>
    <property type="project" value="InterPro"/>
</dbReference>
<evidence type="ECO:0000313" key="8">
    <source>
        <dbReference type="Proteomes" id="UP000555407"/>
    </source>
</evidence>
<protein>
    <submittedName>
        <fullName evidence="7">Xylan 1,4-beta-xylosidase</fullName>
        <ecNumber evidence="7">3.2.1.37</ecNumber>
    </submittedName>
</protein>